<dbReference type="EMBL" id="BAABFU010000002">
    <property type="protein sequence ID" value="GAA4350197.1"/>
    <property type="molecule type" value="Genomic_DNA"/>
</dbReference>
<proteinExistence type="predicted"/>
<comment type="caution">
    <text evidence="1">The sequence shown here is derived from an EMBL/GenBank/DDBJ whole genome shotgun (WGS) entry which is preliminary data.</text>
</comment>
<sequence length="79" mass="8964">MDMDVLQERHFPLRNNQLKIGIFSSAVILCPHLGQAERGVTKLYFSGKSSFGQLTSHFASFKISEAVERHSLLRIFGNR</sequence>
<reference evidence="2" key="1">
    <citation type="journal article" date="2019" name="Int. J. Syst. Evol. Microbiol.">
        <title>The Global Catalogue of Microorganisms (GCM) 10K type strain sequencing project: providing services to taxonomists for standard genome sequencing and annotation.</title>
        <authorList>
            <consortium name="The Broad Institute Genomics Platform"/>
            <consortium name="The Broad Institute Genome Sequencing Center for Infectious Disease"/>
            <person name="Wu L."/>
            <person name="Ma J."/>
        </authorList>
    </citation>
    <scope>NUCLEOTIDE SEQUENCE [LARGE SCALE GENOMIC DNA]</scope>
    <source>
        <strain evidence="2">JCM 17727</strain>
    </source>
</reference>
<gene>
    <name evidence="1" type="ORF">GCM10023150_15560</name>
</gene>
<keyword evidence="2" id="KW-1185">Reference proteome</keyword>
<evidence type="ECO:0000313" key="2">
    <source>
        <dbReference type="Proteomes" id="UP001501294"/>
    </source>
</evidence>
<name>A0ABP8I2V7_9GAMM</name>
<evidence type="ECO:0000313" key="1">
    <source>
        <dbReference type="EMBL" id="GAA4350197.1"/>
    </source>
</evidence>
<organism evidence="1 2">
    <name type="scientific">Kangiella taiwanensis</name>
    <dbReference type="NCBI Taxonomy" id="1079179"/>
    <lineage>
        <taxon>Bacteria</taxon>
        <taxon>Pseudomonadati</taxon>
        <taxon>Pseudomonadota</taxon>
        <taxon>Gammaproteobacteria</taxon>
        <taxon>Kangiellales</taxon>
        <taxon>Kangiellaceae</taxon>
        <taxon>Kangiella</taxon>
    </lineage>
</organism>
<protein>
    <submittedName>
        <fullName evidence="1">Uncharacterized protein</fullName>
    </submittedName>
</protein>
<accession>A0ABP8I2V7</accession>
<dbReference type="Proteomes" id="UP001501294">
    <property type="component" value="Unassembled WGS sequence"/>
</dbReference>